<sequence length="519" mass="55592">MSADVDSVAGPAGATTDVIAIRCPADGRLIGEVPNQTVEEVVAAAESLRAAQPKWEAIGPAGRAVWLAKWRDWILDNRNRLLELVQAEGGKSWGDASIEALAAVESLNYYLSTSPQYLRDEHPKASGVANVAKRLSVRHRPYPLVGLITPWNYPLAMPMLDCPAALMAGCAVLSKPSEVTPLAWQEAVRGWRAIGAPDVLGVVTGLGATGAAVVDAVDMVQFTGSTKTGRLIGARAAERLVPCSLELGGKDAMIVLADADLERAANGAVWGGFFNAGQSCTAVERVYVVAEVYDAFVERVTTKVAALREGMDSPGTYRTDIGSVATGAQLDIVERHVREAVEAGARVVTGGRRASDAGFVYEATLLVDVDNAMSCMREETFGPTLPVMRVADADEAVRLANDSNYGLSASVWTKDKEMGKRIANRLNVGAVNINSCMMNVFQFPVPQAGWSESGIGSRGGGAHGVLKYTRPQSVVSDVYEPRSEIFWYPHTSRLGKLQEFAVGLLGARDWRRRLGLKKH</sequence>
<dbReference type="Gene3D" id="3.40.309.10">
    <property type="entry name" value="Aldehyde Dehydrogenase, Chain A, domain 2"/>
    <property type="match status" value="1"/>
</dbReference>
<dbReference type="Proteomes" id="UP000320095">
    <property type="component" value="Unassembled WGS sequence"/>
</dbReference>
<dbReference type="AlphaFoldDB" id="A0A502E435"/>
<name>A0A502E435_9MYCO</name>
<organism evidence="6 7">
    <name type="scientific">Mycolicibacterium hodleri</name>
    <dbReference type="NCBI Taxonomy" id="49897"/>
    <lineage>
        <taxon>Bacteria</taxon>
        <taxon>Bacillati</taxon>
        <taxon>Actinomycetota</taxon>
        <taxon>Actinomycetes</taxon>
        <taxon>Mycobacteriales</taxon>
        <taxon>Mycobacteriaceae</taxon>
        <taxon>Mycolicibacterium</taxon>
    </lineage>
</organism>
<dbReference type="SUPFAM" id="SSF53720">
    <property type="entry name" value="ALDH-like"/>
    <property type="match status" value="1"/>
</dbReference>
<keyword evidence="7" id="KW-1185">Reference proteome</keyword>
<dbReference type="OrthoDB" id="6882680at2"/>
<feature type="active site" evidence="3">
    <location>
        <position position="246"/>
    </location>
</feature>
<dbReference type="PROSITE" id="PS00070">
    <property type="entry name" value="ALDEHYDE_DEHYDR_CYS"/>
    <property type="match status" value="1"/>
</dbReference>
<dbReference type="Gene3D" id="3.40.605.10">
    <property type="entry name" value="Aldehyde Dehydrogenase, Chain A, domain 1"/>
    <property type="match status" value="1"/>
</dbReference>
<dbReference type="PROSITE" id="PS00687">
    <property type="entry name" value="ALDEHYDE_DEHYDR_GLU"/>
    <property type="match status" value="1"/>
</dbReference>
<dbReference type="InterPro" id="IPR029510">
    <property type="entry name" value="Ald_DH_CS_GLU"/>
</dbReference>
<evidence type="ECO:0000256" key="2">
    <source>
        <dbReference type="ARBA" id="ARBA00023002"/>
    </source>
</evidence>
<dbReference type="InterPro" id="IPR016161">
    <property type="entry name" value="Ald_DH/histidinol_DH"/>
</dbReference>
<evidence type="ECO:0000256" key="4">
    <source>
        <dbReference type="RuleBase" id="RU003345"/>
    </source>
</evidence>
<dbReference type="InterPro" id="IPR016162">
    <property type="entry name" value="Ald_DH_N"/>
</dbReference>
<dbReference type="GO" id="GO:0009450">
    <property type="term" value="P:gamma-aminobutyric acid catabolic process"/>
    <property type="evidence" value="ECO:0007669"/>
    <property type="project" value="TreeGrafter"/>
</dbReference>
<dbReference type="PANTHER" id="PTHR43353:SF5">
    <property type="entry name" value="SUCCINATE-SEMIALDEHYDE DEHYDROGENASE, MITOCHONDRIAL"/>
    <property type="match status" value="1"/>
</dbReference>
<keyword evidence="2 4" id="KW-0560">Oxidoreductase</keyword>
<dbReference type="CDD" id="cd07099">
    <property type="entry name" value="ALDH_DDALDH"/>
    <property type="match status" value="1"/>
</dbReference>
<comment type="caution">
    <text evidence="6">The sequence shown here is derived from an EMBL/GenBank/DDBJ whole genome shotgun (WGS) entry which is preliminary data.</text>
</comment>
<gene>
    <name evidence="6" type="ORF">EAH80_19095</name>
</gene>
<evidence type="ECO:0000256" key="3">
    <source>
        <dbReference type="PROSITE-ProRule" id="PRU10007"/>
    </source>
</evidence>
<evidence type="ECO:0000256" key="1">
    <source>
        <dbReference type="ARBA" id="ARBA00009986"/>
    </source>
</evidence>
<dbReference type="InterPro" id="IPR016160">
    <property type="entry name" value="Ald_DH_CS_CYS"/>
</dbReference>
<dbReference type="InterPro" id="IPR050740">
    <property type="entry name" value="Aldehyde_DH_Superfamily"/>
</dbReference>
<dbReference type="Pfam" id="PF00171">
    <property type="entry name" value="Aldedh"/>
    <property type="match status" value="1"/>
</dbReference>
<evidence type="ECO:0000313" key="7">
    <source>
        <dbReference type="Proteomes" id="UP000320095"/>
    </source>
</evidence>
<dbReference type="InterPro" id="IPR015590">
    <property type="entry name" value="Aldehyde_DH_dom"/>
</dbReference>
<protein>
    <submittedName>
        <fullName evidence="6">Aldehyde dehydrogenase family protein</fullName>
    </submittedName>
</protein>
<reference evidence="6 7" key="1">
    <citation type="journal article" date="2019" name="Environ. Microbiol.">
        <title>Species interactions and distinct microbial communities in high Arctic permafrost affected cryosols are associated with the CH4 and CO2 gas fluxes.</title>
        <authorList>
            <person name="Altshuler I."/>
            <person name="Hamel J."/>
            <person name="Turney S."/>
            <person name="Magnuson E."/>
            <person name="Levesque R."/>
            <person name="Greer C."/>
            <person name="Whyte L.G."/>
        </authorList>
    </citation>
    <scope>NUCLEOTIDE SEQUENCE [LARGE SCALE GENOMIC DNA]</scope>
    <source>
        <strain evidence="6 7">S5.20</strain>
    </source>
</reference>
<proteinExistence type="inferred from homology"/>
<dbReference type="InterPro" id="IPR016163">
    <property type="entry name" value="Ald_DH_C"/>
</dbReference>
<dbReference type="PANTHER" id="PTHR43353">
    <property type="entry name" value="SUCCINATE-SEMIALDEHYDE DEHYDROGENASE, MITOCHONDRIAL"/>
    <property type="match status" value="1"/>
</dbReference>
<dbReference type="EMBL" id="RCZG01000008">
    <property type="protein sequence ID" value="TPG32393.1"/>
    <property type="molecule type" value="Genomic_DNA"/>
</dbReference>
<dbReference type="FunFam" id="3.40.309.10:FF:000009">
    <property type="entry name" value="Aldehyde dehydrogenase A"/>
    <property type="match status" value="1"/>
</dbReference>
<evidence type="ECO:0000313" key="6">
    <source>
        <dbReference type="EMBL" id="TPG32393.1"/>
    </source>
</evidence>
<feature type="domain" description="Aldehyde dehydrogenase" evidence="5">
    <location>
        <begin position="17"/>
        <end position="474"/>
    </location>
</feature>
<evidence type="ECO:0000259" key="5">
    <source>
        <dbReference type="Pfam" id="PF00171"/>
    </source>
</evidence>
<accession>A0A502E435</accession>
<comment type="similarity">
    <text evidence="1 4">Belongs to the aldehyde dehydrogenase family.</text>
</comment>
<dbReference type="RefSeq" id="WP_140694238.1">
    <property type="nucleotide sequence ID" value="NZ_RCZG01000008.1"/>
</dbReference>
<dbReference type="GO" id="GO:0004777">
    <property type="term" value="F:succinate-semialdehyde dehydrogenase (NAD+) activity"/>
    <property type="evidence" value="ECO:0007669"/>
    <property type="project" value="TreeGrafter"/>
</dbReference>